<evidence type="ECO:0000313" key="6">
    <source>
        <dbReference type="EMBL" id="SFS44487.1"/>
    </source>
</evidence>
<dbReference type="EMBL" id="FPAA01000002">
    <property type="protein sequence ID" value="SFS44487.1"/>
    <property type="molecule type" value="Genomic_DNA"/>
</dbReference>
<dbReference type="InterPro" id="IPR050858">
    <property type="entry name" value="Mal-CoA-ACP_Trans/PKS_FabD"/>
</dbReference>
<dbReference type="GO" id="GO:0004314">
    <property type="term" value="F:[acyl-carrier-protein] S-malonyltransferase activity"/>
    <property type="evidence" value="ECO:0007669"/>
    <property type="project" value="UniProtKB-EC"/>
</dbReference>
<dbReference type="EC" id="2.3.1.39" evidence="1"/>
<name>A0A1I6PW82_9BACL</name>
<dbReference type="OrthoDB" id="9805460at2"/>
<protein>
    <recommendedName>
        <fullName evidence="1">[acyl-carrier-protein] S-malonyltransferase</fullName>
        <ecNumber evidence="1">2.3.1.39</ecNumber>
    </recommendedName>
</protein>
<gene>
    <name evidence="6" type="ORF">SAMN05444972_102179</name>
</gene>
<organism evidence="6 7">
    <name type="scientific">Marininema halotolerans</name>
    <dbReference type="NCBI Taxonomy" id="1155944"/>
    <lineage>
        <taxon>Bacteria</taxon>
        <taxon>Bacillati</taxon>
        <taxon>Bacillota</taxon>
        <taxon>Bacilli</taxon>
        <taxon>Bacillales</taxon>
        <taxon>Thermoactinomycetaceae</taxon>
        <taxon>Marininema</taxon>
    </lineage>
</organism>
<dbReference type="GO" id="GO:0006633">
    <property type="term" value="P:fatty acid biosynthetic process"/>
    <property type="evidence" value="ECO:0007669"/>
    <property type="project" value="TreeGrafter"/>
</dbReference>
<dbReference type="Proteomes" id="UP000198660">
    <property type="component" value="Unassembled WGS sequence"/>
</dbReference>
<reference evidence="7" key="1">
    <citation type="submission" date="2016-10" db="EMBL/GenBank/DDBJ databases">
        <authorList>
            <person name="Varghese N."/>
            <person name="Submissions S."/>
        </authorList>
    </citation>
    <scope>NUCLEOTIDE SEQUENCE [LARGE SCALE GENOMIC DNA]</scope>
    <source>
        <strain evidence="7">DSM 45789</strain>
    </source>
</reference>
<feature type="domain" description="Malonyl-CoA:ACP transacylase (MAT)" evidence="5">
    <location>
        <begin position="7"/>
        <end position="335"/>
    </location>
</feature>
<evidence type="ECO:0000256" key="2">
    <source>
        <dbReference type="ARBA" id="ARBA00022679"/>
    </source>
</evidence>
<dbReference type="SMART" id="SM00827">
    <property type="entry name" value="PKS_AT"/>
    <property type="match status" value="1"/>
</dbReference>
<comment type="catalytic activity">
    <reaction evidence="4">
        <text>holo-[ACP] + malonyl-CoA = malonyl-[ACP] + CoA</text>
        <dbReference type="Rhea" id="RHEA:41792"/>
        <dbReference type="Rhea" id="RHEA-COMP:9623"/>
        <dbReference type="Rhea" id="RHEA-COMP:9685"/>
        <dbReference type="ChEBI" id="CHEBI:57287"/>
        <dbReference type="ChEBI" id="CHEBI:57384"/>
        <dbReference type="ChEBI" id="CHEBI:64479"/>
        <dbReference type="ChEBI" id="CHEBI:78449"/>
        <dbReference type="EC" id="2.3.1.39"/>
    </reaction>
</comment>
<dbReference type="Gene3D" id="3.30.70.250">
    <property type="entry name" value="Malonyl-CoA ACP transacylase, ACP-binding"/>
    <property type="match status" value="1"/>
</dbReference>
<dbReference type="PANTHER" id="PTHR42681">
    <property type="entry name" value="MALONYL-COA-ACYL CARRIER PROTEIN TRANSACYLASE, MITOCHONDRIAL"/>
    <property type="match status" value="1"/>
</dbReference>
<sequence length="410" mass="46050">MTKIVWMFPGVGSHYSGMGQYFYKHFKIAQETFQEASDTLGIDMVSLCMDKSRRQDLNTLEHSQTALVTTSMAAVRVFEQEIGLTPDAMLGYSLGEYTALCASGVIAFADGLKLVHKRGLIVSQYASSIDGTMAWVNNLDPEKVEQLCTEVTQAGEAVYLSAYDTPQKTSISGSLAGIRLAGEKVVERGGIPIPLKMSGPFHSPLMKPAAERYREQLVGIKIHSPKVPVIANRNGLPYGDRESVLDNLSRQLVEPVRWLDSLQYLLDGGMRIAIEMGPKDVLKYLLHAVDPHPMILNYEKEKDVQKTNEALVVQETDYKDVITQCLAIVAGTRNYSTDWLDYEDRVVGPFHQVQQRVEEWTLSNTSPTKHDVQVALLMMREALRAKRIREEERDHHLQRALKNKVFQTHG</sequence>
<keyword evidence="3" id="KW-0012">Acyltransferase</keyword>
<evidence type="ECO:0000256" key="3">
    <source>
        <dbReference type="ARBA" id="ARBA00023315"/>
    </source>
</evidence>
<dbReference type="Pfam" id="PF00698">
    <property type="entry name" value="Acyl_transf_1"/>
    <property type="match status" value="1"/>
</dbReference>
<evidence type="ECO:0000256" key="4">
    <source>
        <dbReference type="ARBA" id="ARBA00048462"/>
    </source>
</evidence>
<evidence type="ECO:0000259" key="5">
    <source>
        <dbReference type="SMART" id="SM00827"/>
    </source>
</evidence>
<dbReference type="InterPro" id="IPR014043">
    <property type="entry name" value="Acyl_transferase_dom"/>
</dbReference>
<dbReference type="PANTHER" id="PTHR42681:SF1">
    <property type="entry name" value="MALONYL-COA-ACYL CARRIER PROTEIN TRANSACYLASE, MITOCHONDRIAL"/>
    <property type="match status" value="1"/>
</dbReference>
<keyword evidence="7" id="KW-1185">Reference proteome</keyword>
<proteinExistence type="predicted"/>
<accession>A0A1I6PW82</accession>
<dbReference type="Gene3D" id="3.40.366.10">
    <property type="entry name" value="Malonyl-Coenzyme A Acyl Carrier Protein, domain 2"/>
    <property type="match status" value="1"/>
</dbReference>
<evidence type="ECO:0000256" key="1">
    <source>
        <dbReference type="ARBA" id="ARBA00013258"/>
    </source>
</evidence>
<dbReference type="SUPFAM" id="SSF52151">
    <property type="entry name" value="FabD/lysophospholipase-like"/>
    <property type="match status" value="1"/>
</dbReference>
<keyword evidence="2 6" id="KW-0808">Transferase</keyword>
<dbReference type="AlphaFoldDB" id="A0A1I6PW82"/>
<evidence type="ECO:0000313" key="7">
    <source>
        <dbReference type="Proteomes" id="UP000198660"/>
    </source>
</evidence>
<dbReference type="InterPro" id="IPR016035">
    <property type="entry name" value="Acyl_Trfase/lysoPLipase"/>
</dbReference>
<dbReference type="InterPro" id="IPR016036">
    <property type="entry name" value="Malonyl_transacylase_ACP-bd"/>
</dbReference>
<dbReference type="RefSeq" id="WP_091833979.1">
    <property type="nucleotide sequence ID" value="NZ_FPAA01000002.1"/>
</dbReference>
<dbReference type="SUPFAM" id="SSF55048">
    <property type="entry name" value="Probable ACP-binding domain of malonyl-CoA ACP transacylase"/>
    <property type="match status" value="1"/>
</dbReference>
<dbReference type="GO" id="GO:0005829">
    <property type="term" value="C:cytosol"/>
    <property type="evidence" value="ECO:0007669"/>
    <property type="project" value="TreeGrafter"/>
</dbReference>
<dbReference type="InterPro" id="IPR001227">
    <property type="entry name" value="Ac_transferase_dom_sf"/>
</dbReference>